<organism evidence="2 3">
    <name type="scientific">Araneus ventricosus</name>
    <name type="common">Orbweaver spider</name>
    <name type="synonym">Epeira ventricosa</name>
    <dbReference type="NCBI Taxonomy" id="182803"/>
    <lineage>
        <taxon>Eukaryota</taxon>
        <taxon>Metazoa</taxon>
        <taxon>Ecdysozoa</taxon>
        <taxon>Arthropoda</taxon>
        <taxon>Chelicerata</taxon>
        <taxon>Arachnida</taxon>
        <taxon>Araneae</taxon>
        <taxon>Araneomorphae</taxon>
        <taxon>Entelegynae</taxon>
        <taxon>Araneoidea</taxon>
        <taxon>Araneidae</taxon>
        <taxon>Araneus</taxon>
    </lineage>
</organism>
<dbReference type="EMBL" id="BGPR01009249">
    <property type="protein sequence ID" value="GBN38830.1"/>
    <property type="molecule type" value="Genomic_DNA"/>
</dbReference>
<feature type="compositionally biased region" description="Basic and acidic residues" evidence="1">
    <location>
        <begin position="23"/>
        <end position="37"/>
    </location>
</feature>
<evidence type="ECO:0000256" key="1">
    <source>
        <dbReference type="SAM" id="MobiDB-lite"/>
    </source>
</evidence>
<reference evidence="2 3" key="1">
    <citation type="journal article" date="2019" name="Sci. Rep.">
        <title>Orb-weaving spider Araneus ventricosus genome elucidates the spidroin gene catalogue.</title>
        <authorList>
            <person name="Kono N."/>
            <person name="Nakamura H."/>
            <person name="Ohtoshi R."/>
            <person name="Moran D.A.P."/>
            <person name="Shinohara A."/>
            <person name="Yoshida Y."/>
            <person name="Fujiwara M."/>
            <person name="Mori M."/>
            <person name="Tomita M."/>
            <person name="Arakawa K."/>
        </authorList>
    </citation>
    <scope>NUCLEOTIDE SEQUENCE [LARGE SCALE GENOMIC DNA]</scope>
</reference>
<sequence length="145" mass="16510">MPGEEDATKRQRANADEETIMEVDSRSIPDQDDPHRVCSDKTKFSTIAILENKTYVDQSILDQIAEHEESRKEAQDPVEDLEGNMDLLSSCLFPIECKFSKTDKSKNSESQTSKFIVSPRRKVSRKNKILIFLQSKLQSEIDSTA</sequence>
<gene>
    <name evidence="2" type="ORF">AVEN_265112_1</name>
</gene>
<dbReference type="AlphaFoldDB" id="A0A4Y2NJU7"/>
<dbReference type="Proteomes" id="UP000499080">
    <property type="component" value="Unassembled WGS sequence"/>
</dbReference>
<name>A0A4Y2NJU7_ARAVE</name>
<comment type="caution">
    <text evidence="2">The sequence shown here is derived from an EMBL/GenBank/DDBJ whole genome shotgun (WGS) entry which is preliminary data.</text>
</comment>
<accession>A0A4Y2NJU7</accession>
<feature type="compositionally biased region" description="Basic and acidic residues" evidence="1">
    <location>
        <begin position="1"/>
        <end position="15"/>
    </location>
</feature>
<keyword evidence="3" id="KW-1185">Reference proteome</keyword>
<evidence type="ECO:0000313" key="2">
    <source>
        <dbReference type="EMBL" id="GBN38830.1"/>
    </source>
</evidence>
<evidence type="ECO:0000313" key="3">
    <source>
        <dbReference type="Proteomes" id="UP000499080"/>
    </source>
</evidence>
<protein>
    <submittedName>
        <fullName evidence="2">Uncharacterized protein</fullName>
    </submittedName>
</protein>
<feature type="region of interest" description="Disordered" evidence="1">
    <location>
        <begin position="1"/>
        <end position="37"/>
    </location>
</feature>
<proteinExistence type="predicted"/>